<sequence>GTSYKGVSVSYAKVQPVPVPKVREDGSVLPRLEKYYKDVKPGESVEASYVDTETETVFLEERNVFCGSYNVLILTAQGDPHRVIHFDGGQLVASGSTDRKVKIYDMVEMAQVPPLIQGHSGSIRVVHLCEERGFVFSGGFDLSIRQWNLQTGVCLRIFHGHMKTITCLDLREDLLVSGAKDGLVKVWNVTTGKCLRTFKHKDPILAVKMKDQTVISGCEKGLVKIWHNESAQLIKTLTGHQGAIKCLSFDQWHLVSGGADGYAIAWSMLGSFQKQLMTFRHPKEVMCLEFLYLRVITGCADGKIRIFNFLNGDCLRVMRANSRADPVANMCIRDNRMVINVLTSIMIFQFEEVSWDYSQTSERVDTLKERERFNSSPIRVRPYSYVRAQRMKRVGSSNRKIYQMNEEEEVEAKTQLSHHARSLSARSTKRAHDLHLKSLKPATWPELTNYRRSFAYIDLQPEFFKKPPSAYRPQTAGQSIPDVYSRASTAPAMRTKEDSDGESGYGSPGRKSALSTSQSATLRRMKRRGPHTPMSPNQILLKFSTIQNLQKGDEIGTNLEHNSRIRDEWGAPPSKNKDGKVVAQYSSSKESQQVDLSALLEYLKSSAAPIEMRKIMTAFEIRKLTLKMNESIHGPGVQSTIPTPAIMRPQTSFTSRKKQRSLALQRRSTSAVETTAKQTGLYTSPETLQPLRMVMGQRQEKAAPKRRVTAQVASLDPYRERGGFQLLTIKQLKEFQAQKLLQHKEVEALTQTMKTKESKKAWLMKIQGKNIDGFTKEGKIAVPEFGPDVYL</sequence>
<dbReference type="PANTHER" id="PTHR19872:SF7">
    <property type="entry name" value="F-BOX AND WD REPEAT DOMAIN CONTAINING PROTEIN 10B-RELATED"/>
    <property type="match status" value="1"/>
</dbReference>
<feature type="repeat" description="WD" evidence="3">
    <location>
        <begin position="158"/>
        <end position="197"/>
    </location>
</feature>
<organism evidence="5 6">
    <name type="scientific">Aquarana catesbeiana</name>
    <name type="common">American bullfrog</name>
    <name type="synonym">Rana catesbeiana</name>
    <dbReference type="NCBI Taxonomy" id="8400"/>
    <lineage>
        <taxon>Eukaryota</taxon>
        <taxon>Metazoa</taxon>
        <taxon>Chordata</taxon>
        <taxon>Craniata</taxon>
        <taxon>Vertebrata</taxon>
        <taxon>Euteleostomi</taxon>
        <taxon>Amphibia</taxon>
        <taxon>Batrachia</taxon>
        <taxon>Anura</taxon>
        <taxon>Neobatrachia</taxon>
        <taxon>Ranoidea</taxon>
        <taxon>Ranidae</taxon>
        <taxon>Aquarana</taxon>
    </lineage>
</organism>
<dbReference type="PROSITE" id="PS00678">
    <property type="entry name" value="WD_REPEATS_1"/>
    <property type="match status" value="1"/>
</dbReference>
<feature type="region of interest" description="Disordered" evidence="4">
    <location>
        <begin position="465"/>
        <end position="537"/>
    </location>
</feature>
<evidence type="ECO:0000256" key="4">
    <source>
        <dbReference type="SAM" id="MobiDB-lite"/>
    </source>
</evidence>
<feature type="compositionally biased region" description="Basic and acidic residues" evidence="4">
    <location>
        <begin position="561"/>
        <end position="579"/>
    </location>
</feature>
<protein>
    <submittedName>
        <fullName evidence="5">Uncharacterized protein</fullName>
    </submittedName>
</protein>
<feature type="repeat" description="WD" evidence="3">
    <location>
        <begin position="116"/>
        <end position="157"/>
    </location>
</feature>
<keyword evidence="6" id="KW-1185">Reference proteome</keyword>
<keyword evidence="2" id="KW-0677">Repeat</keyword>
<dbReference type="OrthoDB" id="674604at2759"/>
<keyword evidence="1 3" id="KW-0853">WD repeat</keyword>
<evidence type="ECO:0000256" key="3">
    <source>
        <dbReference type="PROSITE-ProRule" id="PRU00221"/>
    </source>
</evidence>
<feature type="region of interest" description="Disordered" evidence="4">
    <location>
        <begin position="556"/>
        <end position="579"/>
    </location>
</feature>
<feature type="repeat" description="WD" evidence="3">
    <location>
        <begin position="237"/>
        <end position="268"/>
    </location>
</feature>
<dbReference type="InterPro" id="IPR001680">
    <property type="entry name" value="WD40_rpt"/>
</dbReference>
<evidence type="ECO:0000256" key="2">
    <source>
        <dbReference type="ARBA" id="ARBA00022737"/>
    </source>
</evidence>
<feature type="non-terminal residue" evidence="5">
    <location>
        <position position="1"/>
    </location>
</feature>
<dbReference type="Pfam" id="PF00400">
    <property type="entry name" value="WD40"/>
    <property type="match status" value="5"/>
</dbReference>
<dbReference type="Gene3D" id="2.130.10.10">
    <property type="entry name" value="YVTN repeat-like/Quinoprotein amine dehydrogenase"/>
    <property type="match status" value="1"/>
</dbReference>
<name>A0A2G9QKP3_AQUCT</name>
<dbReference type="InterPro" id="IPR051075">
    <property type="entry name" value="SCF_subunit_WD-repeat"/>
</dbReference>
<dbReference type="PROSITE" id="PS50082">
    <property type="entry name" value="WD_REPEATS_2"/>
    <property type="match status" value="3"/>
</dbReference>
<dbReference type="InterPro" id="IPR015943">
    <property type="entry name" value="WD40/YVTN_repeat-like_dom_sf"/>
</dbReference>
<dbReference type="PROSITE" id="PS50294">
    <property type="entry name" value="WD_REPEATS_REGION"/>
    <property type="match status" value="2"/>
</dbReference>
<evidence type="ECO:0000313" key="5">
    <source>
        <dbReference type="EMBL" id="PIO16137.1"/>
    </source>
</evidence>
<proteinExistence type="predicted"/>
<dbReference type="InterPro" id="IPR036322">
    <property type="entry name" value="WD40_repeat_dom_sf"/>
</dbReference>
<dbReference type="CDD" id="cd00200">
    <property type="entry name" value="WD40"/>
    <property type="match status" value="1"/>
</dbReference>
<dbReference type="SUPFAM" id="SSF50978">
    <property type="entry name" value="WD40 repeat-like"/>
    <property type="match status" value="1"/>
</dbReference>
<dbReference type="InterPro" id="IPR019775">
    <property type="entry name" value="WD40_repeat_CS"/>
</dbReference>
<dbReference type="PANTHER" id="PTHR19872">
    <property type="entry name" value="UBIQUITIN LIGASE SPECIFICITY FACTOR/HREP PROTEIN"/>
    <property type="match status" value="1"/>
</dbReference>
<reference evidence="6" key="1">
    <citation type="journal article" date="2017" name="Nat. Commun.">
        <title>The North American bullfrog draft genome provides insight into hormonal regulation of long noncoding RNA.</title>
        <authorList>
            <person name="Hammond S.A."/>
            <person name="Warren R.L."/>
            <person name="Vandervalk B.P."/>
            <person name="Kucuk E."/>
            <person name="Khan H."/>
            <person name="Gibb E.A."/>
            <person name="Pandoh P."/>
            <person name="Kirk H."/>
            <person name="Zhao Y."/>
            <person name="Jones M."/>
            <person name="Mungall A.J."/>
            <person name="Coope R."/>
            <person name="Pleasance S."/>
            <person name="Moore R.A."/>
            <person name="Holt R.A."/>
            <person name="Round J.M."/>
            <person name="Ohora S."/>
            <person name="Walle B.V."/>
            <person name="Veldhoen N."/>
            <person name="Helbing C.C."/>
            <person name="Birol I."/>
        </authorList>
    </citation>
    <scope>NUCLEOTIDE SEQUENCE [LARGE SCALE GENOMIC DNA]</scope>
</reference>
<dbReference type="EMBL" id="KV967895">
    <property type="protein sequence ID" value="PIO16137.1"/>
    <property type="molecule type" value="Genomic_DNA"/>
</dbReference>
<gene>
    <name evidence="5" type="ORF">AB205_0114670</name>
</gene>
<dbReference type="SMART" id="SM00320">
    <property type="entry name" value="WD40"/>
    <property type="match status" value="6"/>
</dbReference>
<dbReference type="Proteomes" id="UP000228934">
    <property type="component" value="Unassembled WGS sequence"/>
</dbReference>
<accession>A0A2G9QKP3</accession>
<dbReference type="AlphaFoldDB" id="A0A2G9QKP3"/>
<evidence type="ECO:0000313" key="6">
    <source>
        <dbReference type="Proteomes" id="UP000228934"/>
    </source>
</evidence>
<evidence type="ECO:0000256" key="1">
    <source>
        <dbReference type="ARBA" id="ARBA00022574"/>
    </source>
</evidence>